<proteinExistence type="predicted"/>
<reference evidence="1 2" key="1">
    <citation type="submission" date="2024-04" db="EMBL/GenBank/DDBJ databases">
        <title>The reference genome of an endangered Asteraceae, Deinandra increscens subsp. villosa, native to the Central Coast of California.</title>
        <authorList>
            <person name="Guilliams M."/>
            <person name="Hasenstab-Lehman K."/>
            <person name="Meyer R."/>
            <person name="Mcevoy S."/>
        </authorList>
    </citation>
    <scope>NUCLEOTIDE SEQUENCE [LARGE SCALE GENOMIC DNA]</scope>
    <source>
        <tissue evidence="1">Leaf</tissue>
    </source>
</reference>
<dbReference type="AlphaFoldDB" id="A0AAP0D643"/>
<comment type="caution">
    <text evidence="1">The sequence shown here is derived from an EMBL/GenBank/DDBJ whole genome shotgun (WGS) entry which is preliminary data.</text>
</comment>
<accession>A0AAP0D643</accession>
<sequence>MGTTTDFVTSTGQRRFSYLSGCMSPSNITSVVDEQYTRIRSGRGGGGGERERRKWKKMVNKVVEESKRSIYGSSKPLVFSYDAVSYSQNFDEGGGHRDAV</sequence>
<organism evidence="1 2">
    <name type="scientific">Deinandra increscens subsp. villosa</name>
    <dbReference type="NCBI Taxonomy" id="3103831"/>
    <lineage>
        <taxon>Eukaryota</taxon>
        <taxon>Viridiplantae</taxon>
        <taxon>Streptophyta</taxon>
        <taxon>Embryophyta</taxon>
        <taxon>Tracheophyta</taxon>
        <taxon>Spermatophyta</taxon>
        <taxon>Magnoliopsida</taxon>
        <taxon>eudicotyledons</taxon>
        <taxon>Gunneridae</taxon>
        <taxon>Pentapetalae</taxon>
        <taxon>asterids</taxon>
        <taxon>campanulids</taxon>
        <taxon>Asterales</taxon>
        <taxon>Asteraceae</taxon>
        <taxon>Asteroideae</taxon>
        <taxon>Heliantheae alliance</taxon>
        <taxon>Madieae</taxon>
        <taxon>Madiinae</taxon>
        <taxon>Deinandra</taxon>
    </lineage>
</organism>
<evidence type="ECO:0000313" key="2">
    <source>
        <dbReference type="Proteomes" id="UP001408789"/>
    </source>
</evidence>
<keyword evidence="2" id="KW-1185">Reference proteome</keyword>
<protein>
    <submittedName>
        <fullName evidence="1">Uncharacterized protein</fullName>
    </submittedName>
</protein>
<evidence type="ECO:0000313" key="1">
    <source>
        <dbReference type="EMBL" id="KAK9066952.1"/>
    </source>
</evidence>
<name>A0AAP0D643_9ASTR</name>
<dbReference type="EMBL" id="JBCNJP010000015">
    <property type="protein sequence ID" value="KAK9066952.1"/>
    <property type="molecule type" value="Genomic_DNA"/>
</dbReference>
<gene>
    <name evidence="1" type="ORF">SSX86_014276</name>
</gene>
<dbReference type="Proteomes" id="UP001408789">
    <property type="component" value="Unassembled WGS sequence"/>
</dbReference>